<sequence length="632" mass="73463">MTNTLKNRGPDDEGFLAVNFREKTSYSLAGDDTKISLPHISKLQKEATLYFGHRRLSIIDLSVAGHQPMSSRDGSLWIIYNGEIYNYCELRDELIQLGYGFKSATDTEVVLAAYEFWGKDCVNKFNGMWSFVIYDSNKSILFGSRDRFGVKPFYYYFDNTLFVFASEIKAILQIPTIKKQANDKAIFDYLVLQLDDPAEESMFKNIFELLPSHCFEFSLNDKQLKIWKYYDLSWNHKWENVNQPQMEEYVQNIGSLIKNAVQLRLQSDVPVGTCLSGGIDSSSIVSVINKFRLDGKAPSIGLVQKTFTACYENLEIDERKWAQIIIQKSNTSWHRVFPDAKSLLHDLEDMIYTQDVPFGSTSIYAQYRVMKLAKENGIKVLLDGQGGDELFAGYTAYYRIFFAEIIAQSDFHRLITEMSNLKNSPIKPISLLSSLFRMYASKIFPNCGRKTLFHQNVLRGIQPTFFKKHNERLNTLKEFLSASLNQNLAKLMFSASLKQLLRYEDRNSMRFSIEARTPFADDVNLIEYVFNVPSSYKIYNGWSKYLLRMAMAGFLPEEIRWRKDKIGFATPEHNWLYSIKNELSYYITDNLNDYIDTKTILSNWDRILDQQKSCDITWRIINLAIWKKIWNI</sequence>
<dbReference type="InterPro" id="IPR017932">
    <property type="entry name" value="GATase_2_dom"/>
</dbReference>
<dbReference type="NCBIfam" id="TIGR01536">
    <property type="entry name" value="asn_synth_AEB"/>
    <property type="match status" value="1"/>
</dbReference>
<evidence type="ECO:0000259" key="9">
    <source>
        <dbReference type="PROSITE" id="PS51278"/>
    </source>
</evidence>
<protein>
    <recommendedName>
        <fullName evidence="3">asparagine synthase (glutamine-hydrolyzing)</fullName>
        <ecNumber evidence="3">6.3.5.4</ecNumber>
    </recommendedName>
</protein>
<evidence type="ECO:0000256" key="5">
    <source>
        <dbReference type="ARBA" id="ARBA00022840"/>
    </source>
</evidence>
<gene>
    <name evidence="10" type="ORF">A3G33_02040</name>
</gene>
<dbReference type="CDD" id="cd00712">
    <property type="entry name" value="AsnB"/>
    <property type="match status" value="1"/>
</dbReference>
<comment type="caution">
    <text evidence="10">The sequence shown here is derived from an EMBL/GenBank/DDBJ whole genome shotgun (WGS) entry which is preliminary data.</text>
</comment>
<keyword evidence="4 8" id="KW-0547">Nucleotide-binding</keyword>
<evidence type="ECO:0000313" key="11">
    <source>
        <dbReference type="Proteomes" id="UP000178187"/>
    </source>
</evidence>
<evidence type="ECO:0000256" key="3">
    <source>
        <dbReference type="ARBA" id="ARBA00012737"/>
    </source>
</evidence>
<dbReference type="Gene3D" id="3.60.20.10">
    <property type="entry name" value="Glutamine Phosphoribosylpyrophosphate, subunit 1, domain 1"/>
    <property type="match status" value="1"/>
</dbReference>
<evidence type="ECO:0000256" key="1">
    <source>
        <dbReference type="ARBA" id="ARBA00005187"/>
    </source>
</evidence>
<reference evidence="10 11" key="1">
    <citation type="journal article" date="2016" name="Nat. Commun.">
        <title>Thousands of microbial genomes shed light on interconnected biogeochemical processes in an aquifer system.</title>
        <authorList>
            <person name="Anantharaman K."/>
            <person name="Brown C.T."/>
            <person name="Hug L.A."/>
            <person name="Sharon I."/>
            <person name="Castelle C.J."/>
            <person name="Probst A.J."/>
            <person name="Thomas B.C."/>
            <person name="Singh A."/>
            <person name="Wilkins M.J."/>
            <person name="Karaoz U."/>
            <person name="Brodie E.L."/>
            <person name="Williams K.H."/>
            <person name="Hubbard S.S."/>
            <person name="Banfield J.F."/>
        </authorList>
    </citation>
    <scope>NUCLEOTIDE SEQUENCE [LARGE SCALE GENOMIC DNA]</scope>
</reference>
<dbReference type="Gene3D" id="3.40.50.620">
    <property type="entry name" value="HUPs"/>
    <property type="match status" value="1"/>
</dbReference>
<keyword evidence="6" id="KW-0315">Glutamine amidotransferase</keyword>
<dbReference type="InterPro" id="IPR006426">
    <property type="entry name" value="Asn_synth_AEB"/>
</dbReference>
<dbReference type="CDD" id="cd01991">
    <property type="entry name" value="Asn_synthase_B_C"/>
    <property type="match status" value="1"/>
</dbReference>
<dbReference type="PIRSF" id="PIRSF001589">
    <property type="entry name" value="Asn_synthetase_glu-h"/>
    <property type="match status" value="1"/>
</dbReference>
<dbReference type="Pfam" id="PF00733">
    <property type="entry name" value="Asn_synthase"/>
    <property type="match status" value="1"/>
</dbReference>
<dbReference type="PANTHER" id="PTHR43284:SF1">
    <property type="entry name" value="ASPARAGINE SYNTHETASE"/>
    <property type="match status" value="1"/>
</dbReference>
<feature type="domain" description="Glutamine amidotransferase type-2" evidence="9">
    <location>
        <begin position="1"/>
        <end position="220"/>
    </location>
</feature>
<keyword evidence="5 8" id="KW-0067">ATP-binding</keyword>
<organism evidence="10 11">
    <name type="scientific">Candidatus Danuiimicrobium aquiferis</name>
    <dbReference type="NCBI Taxonomy" id="1801832"/>
    <lineage>
        <taxon>Bacteria</taxon>
        <taxon>Pseudomonadati</taxon>
        <taxon>Candidatus Omnitrophota</taxon>
        <taxon>Candidatus Danuiimicrobium</taxon>
    </lineage>
</organism>
<dbReference type="EMBL" id="MHFR01000053">
    <property type="protein sequence ID" value="OGW96117.1"/>
    <property type="molecule type" value="Genomic_DNA"/>
</dbReference>
<dbReference type="SUPFAM" id="SSF52402">
    <property type="entry name" value="Adenine nucleotide alpha hydrolases-like"/>
    <property type="match status" value="1"/>
</dbReference>
<dbReference type="PROSITE" id="PS51278">
    <property type="entry name" value="GATASE_TYPE_2"/>
    <property type="match status" value="1"/>
</dbReference>
<dbReference type="GO" id="GO:0005829">
    <property type="term" value="C:cytosol"/>
    <property type="evidence" value="ECO:0007669"/>
    <property type="project" value="TreeGrafter"/>
</dbReference>
<evidence type="ECO:0000256" key="7">
    <source>
        <dbReference type="ARBA" id="ARBA00048741"/>
    </source>
</evidence>
<dbReference type="InterPro" id="IPR051786">
    <property type="entry name" value="ASN_synthetase/amidase"/>
</dbReference>
<comment type="pathway">
    <text evidence="1">Amino-acid biosynthesis; L-asparagine biosynthesis; L-asparagine from L-aspartate (L-Gln route): step 1/1.</text>
</comment>
<dbReference type="GO" id="GO:0005524">
    <property type="term" value="F:ATP binding"/>
    <property type="evidence" value="ECO:0007669"/>
    <property type="project" value="UniProtKB-KW"/>
</dbReference>
<name>A0A1G1KT82_9BACT</name>
<comment type="catalytic activity">
    <reaction evidence="7">
        <text>L-aspartate + L-glutamine + ATP + H2O = L-asparagine + L-glutamate + AMP + diphosphate + H(+)</text>
        <dbReference type="Rhea" id="RHEA:12228"/>
        <dbReference type="ChEBI" id="CHEBI:15377"/>
        <dbReference type="ChEBI" id="CHEBI:15378"/>
        <dbReference type="ChEBI" id="CHEBI:29985"/>
        <dbReference type="ChEBI" id="CHEBI:29991"/>
        <dbReference type="ChEBI" id="CHEBI:30616"/>
        <dbReference type="ChEBI" id="CHEBI:33019"/>
        <dbReference type="ChEBI" id="CHEBI:58048"/>
        <dbReference type="ChEBI" id="CHEBI:58359"/>
        <dbReference type="ChEBI" id="CHEBI:456215"/>
        <dbReference type="EC" id="6.3.5.4"/>
    </reaction>
</comment>
<dbReference type="Pfam" id="PF13537">
    <property type="entry name" value="GATase_7"/>
    <property type="match status" value="1"/>
</dbReference>
<dbReference type="InterPro" id="IPR001962">
    <property type="entry name" value="Asn_synthase"/>
</dbReference>
<comment type="similarity">
    <text evidence="2">Belongs to the asparagine synthetase family.</text>
</comment>
<evidence type="ECO:0000256" key="8">
    <source>
        <dbReference type="PIRSR" id="PIRSR001589-2"/>
    </source>
</evidence>
<dbReference type="SUPFAM" id="SSF56235">
    <property type="entry name" value="N-terminal nucleophile aminohydrolases (Ntn hydrolases)"/>
    <property type="match status" value="1"/>
</dbReference>
<accession>A0A1G1KT82</accession>
<evidence type="ECO:0000313" key="10">
    <source>
        <dbReference type="EMBL" id="OGW96117.1"/>
    </source>
</evidence>
<proteinExistence type="inferred from homology"/>
<evidence type="ECO:0000256" key="2">
    <source>
        <dbReference type="ARBA" id="ARBA00005752"/>
    </source>
</evidence>
<dbReference type="InterPro" id="IPR033738">
    <property type="entry name" value="AsnB_N"/>
</dbReference>
<dbReference type="EC" id="6.3.5.4" evidence="3"/>
<dbReference type="GO" id="GO:0006529">
    <property type="term" value="P:asparagine biosynthetic process"/>
    <property type="evidence" value="ECO:0007669"/>
    <property type="project" value="InterPro"/>
</dbReference>
<dbReference type="Proteomes" id="UP000178187">
    <property type="component" value="Unassembled WGS sequence"/>
</dbReference>
<evidence type="ECO:0000256" key="6">
    <source>
        <dbReference type="ARBA" id="ARBA00022962"/>
    </source>
</evidence>
<dbReference type="AlphaFoldDB" id="A0A1G1KT82"/>
<feature type="binding site" evidence="8">
    <location>
        <position position="106"/>
    </location>
    <ligand>
        <name>L-glutamine</name>
        <dbReference type="ChEBI" id="CHEBI:58359"/>
    </ligand>
</feature>
<dbReference type="InterPro" id="IPR014729">
    <property type="entry name" value="Rossmann-like_a/b/a_fold"/>
</dbReference>
<dbReference type="GO" id="GO:0004066">
    <property type="term" value="F:asparagine synthase (glutamine-hydrolyzing) activity"/>
    <property type="evidence" value="ECO:0007669"/>
    <property type="project" value="UniProtKB-EC"/>
</dbReference>
<dbReference type="PANTHER" id="PTHR43284">
    <property type="entry name" value="ASPARAGINE SYNTHETASE (GLUTAMINE-HYDROLYZING)"/>
    <property type="match status" value="1"/>
</dbReference>
<evidence type="ECO:0000256" key="4">
    <source>
        <dbReference type="ARBA" id="ARBA00022741"/>
    </source>
</evidence>
<dbReference type="InterPro" id="IPR029055">
    <property type="entry name" value="Ntn_hydrolases_N"/>
</dbReference>